<dbReference type="AlphaFoldDB" id="A0A7Z2G989"/>
<dbReference type="PANTHER" id="PTHR11091:SF0">
    <property type="entry name" value="MALATE DEHYDROGENASE"/>
    <property type="match status" value="1"/>
</dbReference>
<sequence length="345" mass="36590">MSSTVTNDAPEPVVLTLDEVFTLSRNVLLRHGMSEAHADAIARVITQGQRDECHSHGIYRLLVCARSLKSGKVDARAEPTLRDIAPGVLAVDAHYGFSLLAFETGLPVLAQKARSQGVAAMTINHCFHFSALWPEVEAIAAQGLVGIAMNPSHSWVAPAGGTRGVFGTNPLAFAWPREGGLPFVFDFATSAIARGDIELHAREGKPIPPHWALNSDGQPTTDARAALDGAMQTFGGHKGSALAAMIELLAGALIGDLTSMESQAFDGGAGASPCHGELVIAIDPRRFGGDGYEAGQARAERLFAAITAQGARLPSQRRFEARGRSERDGVKVPRALYDDVLKLLD</sequence>
<evidence type="ECO:0000256" key="1">
    <source>
        <dbReference type="ARBA" id="ARBA00006056"/>
    </source>
</evidence>
<dbReference type="KEGG" id="pacp:FAZ97_21375"/>
<dbReference type="InterPro" id="IPR003767">
    <property type="entry name" value="Malate/L-lactate_DH-like"/>
</dbReference>
<dbReference type="Pfam" id="PF02615">
    <property type="entry name" value="Ldh_2"/>
    <property type="match status" value="1"/>
</dbReference>
<evidence type="ECO:0000313" key="3">
    <source>
        <dbReference type="EMBL" id="QGZ57461.1"/>
    </source>
</evidence>
<reference evidence="3 4" key="1">
    <citation type="submission" date="2019-12" db="EMBL/GenBank/DDBJ databases">
        <title>Paraburkholderia acidiphila 7Q-K02 sp. nov and Paraburkholderia acidisoli DHF22 sp. nov., two strains isolated from forest soil.</title>
        <authorList>
            <person name="Gao Z."/>
            <person name="Qiu L."/>
        </authorList>
    </citation>
    <scope>NUCLEOTIDE SEQUENCE [LARGE SCALE GENOMIC DNA]</scope>
    <source>
        <strain evidence="3 4">7Q-K02</strain>
    </source>
</reference>
<dbReference type="Proteomes" id="UP000434209">
    <property type="component" value="Chromosome 2"/>
</dbReference>
<comment type="similarity">
    <text evidence="1">Belongs to the LDH2/MDH2 oxidoreductase family.</text>
</comment>
<protein>
    <submittedName>
        <fullName evidence="3">Oxidoreductase</fullName>
    </submittedName>
</protein>
<dbReference type="InterPro" id="IPR036111">
    <property type="entry name" value="Mal/L-sulfo/L-lacto_DH-like_sf"/>
</dbReference>
<name>A0A7Z2G989_9BURK</name>
<keyword evidence="2" id="KW-0560">Oxidoreductase</keyword>
<dbReference type="SUPFAM" id="SSF89733">
    <property type="entry name" value="L-sulfolactate dehydrogenase-like"/>
    <property type="match status" value="1"/>
</dbReference>
<proteinExistence type="inferred from homology"/>
<gene>
    <name evidence="3" type="ORF">FAZ97_21375</name>
</gene>
<dbReference type="Gene3D" id="1.10.1530.10">
    <property type="match status" value="1"/>
</dbReference>
<organism evidence="3 4">
    <name type="scientific">Paraburkholderia acidiphila</name>
    <dbReference type="NCBI Taxonomy" id="2571747"/>
    <lineage>
        <taxon>Bacteria</taxon>
        <taxon>Pseudomonadati</taxon>
        <taxon>Pseudomonadota</taxon>
        <taxon>Betaproteobacteria</taxon>
        <taxon>Burkholderiales</taxon>
        <taxon>Burkholderiaceae</taxon>
        <taxon>Paraburkholderia</taxon>
    </lineage>
</organism>
<dbReference type="GO" id="GO:0016491">
    <property type="term" value="F:oxidoreductase activity"/>
    <property type="evidence" value="ECO:0007669"/>
    <property type="project" value="UniProtKB-KW"/>
</dbReference>
<dbReference type="PANTHER" id="PTHR11091">
    <property type="entry name" value="OXIDOREDUCTASE-RELATED"/>
    <property type="match status" value="1"/>
</dbReference>
<evidence type="ECO:0000313" key="4">
    <source>
        <dbReference type="Proteomes" id="UP000434209"/>
    </source>
</evidence>
<dbReference type="RefSeq" id="WP_158760405.1">
    <property type="nucleotide sequence ID" value="NZ_CP046910.1"/>
</dbReference>
<dbReference type="InterPro" id="IPR043143">
    <property type="entry name" value="Mal/L-sulf/L-lact_DH-like_NADP"/>
</dbReference>
<dbReference type="InterPro" id="IPR043144">
    <property type="entry name" value="Mal/L-sulf/L-lact_DH-like_ah"/>
</dbReference>
<dbReference type="OrthoDB" id="924592at2"/>
<evidence type="ECO:0000256" key="2">
    <source>
        <dbReference type="ARBA" id="ARBA00023002"/>
    </source>
</evidence>
<accession>A0A7Z2G989</accession>
<keyword evidence="4" id="KW-1185">Reference proteome</keyword>
<dbReference type="Gene3D" id="3.30.1370.60">
    <property type="entry name" value="Hypothetical oxidoreductase yiak, domain 2"/>
    <property type="match status" value="1"/>
</dbReference>
<dbReference type="EMBL" id="CP046910">
    <property type="protein sequence ID" value="QGZ57461.1"/>
    <property type="molecule type" value="Genomic_DNA"/>
</dbReference>